<dbReference type="InterPro" id="IPR036390">
    <property type="entry name" value="WH_DNA-bd_sf"/>
</dbReference>
<dbReference type="InterPro" id="IPR036388">
    <property type="entry name" value="WH-like_DNA-bd_sf"/>
</dbReference>
<gene>
    <name evidence="5" type="ORF">APZ16_04940</name>
</gene>
<dbReference type="Pfam" id="PF01022">
    <property type="entry name" value="HTH_5"/>
    <property type="match status" value="1"/>
</dbReference>
<dbReference type="EMBL" id="LQMQ01000039">
    <property type="protein sequence ID" value="KUO40534.1"/>
    <property type="molecule type" value="Genomic_DNA"/>
</dbReference>
<protein>
    <recommendedName>
        <fullName evidence="4">HTH arsR-type domain-containing protein</fullName>
    </recommendedName>
</protein>
<evidence type="ECO:0000256" key="2">
    <source>
        <dbReference type="ARBA" id="ARBA00023125"/>
    </source>
</evidence>
<proteinExistence type="predicted"/>
<dbReference type="PANTHER" id="PTHR43132">
    <property type="entry name" value="ARSENICAL RESISTANCE OPERON REPRESSOR ARSR-RELATED"/>
    <property type="match status" value="1"/>
</dbReference>
<dbReference type="PRINTS" id="PR00778">
    <property type="entry name" value="HTHARSR"/>
</dbReference>
<dbReference type="SMART" id="SM00418">
    <property type="entry name" value="HTH_ARSR"/>
    <property type="match status" value="1"/>
</dbReference>
<dbReference type="SUPFAM" id="SSF46785">
    <property type="entry name" value="Winged helix' DNA-binding domain"/>
    <property type="match status" value="1"/>
</dbReference>
<evidence type="ECO:0000256" key="3">
    <source>
        <dbReference type="ARBA" id="ARBA00023163"/>
    </source>
</evidence>
<reference evidence="5 6" key="1">
    <citation type="journal article" date="2016" name="Nat. Microbiol.">
        <title>Genomic inference of the metabolism of cosmopolitan subsurface Archaea, Hadesarchaea.</title>
        <authorList>
            <person name="Baker B.J."/>
            <person name="Saw J.H."/>
            <person name="Lind A.E."/>
            <person name="Lazar C.S."/>
            <person name="Hinrichs K.-U."/>
            <person name="Teske A.P."/>
            <person name="Ettema T.J."/>
        </authorList>
    </citation>
    <scope>NUCLEOTIDE SEQUENCE [LARGE SCALE GENOMIC DNA]</scope>
</reference>
<keyword evidence="1" id="KW-0805">Transcription regulation</keyword>
<accession>A0A147JVT2</accession>
<dbReference type="CDD" id="cd00090">
    <property type="entry name" value="HTH_ARSR"/>
    <property type="match status" value="1"/>
</dbReference>
<dbReference type="Proteomes" id="UP000074294">
    <property type="component" value="Unassembled WGS sequence"/>
</dbReference>
<keyword evidence="3" id="KW-0804">Transcription</keyword>
<organism evidence="5 6">
    <name type="scientific">Hadarchaeum yellowstonense</name>
    <dbReference type="NCBI Taxonomy" id="1776334"/>
    <lineage>
        <taxon>Archaea</taxon>
        <taxon>Methanobacteriati</taxon>
        <taxon>Candidatus Hadarchaeota</taxon>
        <taxon>Candidatus Hadarchaeia</taxon>
        <taxon>Candidatus Hadarchaeales</taxon>
        <taxon>Candidatus Hadarchaeaceae</taxon>
        <taxon>Candidatus Hadarchaeum</taxon>
    </lineage>
</organism>
<comment type="caution">
    <text evidence="5">The sequence shown here is derived from an EMBL/GenBank/DDBJ whole genome shotgun (WGS) entry which is preliminary data.</text>
</comment>
<dbReference type="GO" id="GO:0003677">
    <property type="term" value="F:DNA binding"/>
    <property type="evidence" value="ECO:0007669"/>
    <property type="project" value="UniProtKB-KW"/>
</dbReference>
<dbReference type="InterPro" id="IPR011991">
    <property type="entry name" value="ArsR-like_HTH"/>
</dbReference>
<dbReference type="Gene3D" id="1.10.10.10">
    <property type="entry name" value="Winged helix-like DNA-binding domain superfamily/Winged helix DNA-binding domain"/>
    <property type="match status" value="1"/>
</dbReference>
<dbReference type="InterPro" id="IPR001845">
    <property type="entry name" value="HTH_ArsR_DNA-bd_dom"/>
</dbReference>
<feature type="domain" description="HTH arsR-type" evidence="4">
    <location>
        <begin position="1"/>
        <end position="92"/>
    </location>
</feature>
<evidence type="ECO:0000313" key="5">
    <source>
        <dbReference type="EMBL" id="KUO40534.1"/>
    </source>
</evidence>
<keyword evidence="2" id="KW-0238">DNA-binding</keyword>
<dbReference type="GO" id="GO:0003700">
    <property type="term" value="F:DNA-binding transcription factor activity"/>
    <property type="evidence" value="ECO:0007669"/>
    <property type="project" value="InterPro"/>
</dbReference>
<dbReference type="AlphaFoldDB" id="A0A147JVT2"/>
<sequence length="93" mass="10829">MGAEDQLRVLKCVSDKTRLEILQLLREGEKCVRDMLERINQEQSLVSHHLQEMRKCGLVKTRREGKKVIYSLADDSIVKLLDDVELISKKFCK</sequence>
<evidence type="ECO:0000259" key="4">
    <source>
        <dbReference type="PROSITE" id="PS50987"/>
    </source>
</evidence>
<dbReference type="PANTHER" id="PTHR43132:SF2">
    <property type="entry name" value="ARSENICAL RESISTANCE OPERON REPRESSOR ARSR-RELATED"/>
    <property type="match status" value="1"/>
</dbReference>
<evidence type="ECO:0000256" key="1">
    <source>
        <dbReference type="ARBA" id="ARBA00023015"/>
    </source>
</evidence>
<dbReference type="InterPro" id="IPR051011">
    <property type="entry name" value="Metal_resp_trans_reg"/>
</dbReference>
<dbReference type="PROSITE" id="PS50987">
    <property type="entry name" value="HTH_ARSR_2"/>
    <property type="match status" value="1"/>
</dbReference>
<dbReference type="NCBIfam" id="NF033788">
    <property type="entry name" value="HTH_metalloreg"/>
    <property type="match status" value="1"/>
</dbReference>
<evidence type="ECO:0000313" key="6">
    <source>
        <dbReference type="Proteomes" id="UP000074294"/>
    </source>
</evidence>
<name>A0A147JVT2_HADYE</name>
<dbReference type="STRING" id="1776334.APZ16_04940"/>